<accession>A0ABV8V999</accession>
<dbReference type="PANTHER" id="PTHR35175:SF1">
    <property type="entry name" value="OXIDOREDUCTASE"/>
    <property type="match status" value="1"/>
</dbReference>
<evidence type="ECO:0000313" key="2">
    <source>
        <dbReference type="Proteomes" id="UP001595840"/>
    </source>
</evidence>
<organism evidence="1 2">
    <name type="scientific">Simiduia curdlanivorans</name>
    <dbReference type="NCBI Taxonomy" id="1492769"/>
    <lineage>
        <taxon>Bacteria</taxon>
        <taxon>Pseudomonadati</taxon>
        <taxon>Pseudomonadota</taxon>
        <taxon>Gammaproteobacteria</taxon>
        <taxon>Cellvibrionales</taxon>
        <taxon>Cellvibrionaceae</taxon>
        <taxon>Simiduia</taxon>
    </lineage>
</organism>
<dbReference type="PANTHER" id="PTHR35175">
    <property type="entry name" value="DUF1289 DOMAIN-CONTAINING PROTEIN"/>
    <property type="match status" value="1"/>
</dbReference>
<proteinExistence type="predicted"/>
<dbReference type="Proteomes" id="UP001595840">
    <property type="component" value="Unassembled WGS sequence"/>
</dbReference>
<evidence type="ECO:0000313" key="1">
    <source>
        <dbReference type="EMBL" id="MFC4364253.1"/>
    </source>
</evidence>
<gene>
    <name evidence="1" type="ORF">ACFOX3_18225</name>
</gene>
<dbReference type="Pfam" id="PF06945">
    <property type="entry name" value="DUF1289"/>
    <property type="match status" value="1"/>
</dbReference>
<dbReference type="InterPro" id="IPR010710">
    <property type="entry name" value="DUF1289"/>
</dbReference>
<keyword evidence="2" id="KW-1185">Reference proteome</keyword>
<dbReference type="EMBL" id="JBHSCX010000021">
    <property type="protein sequence ID" value="MFC4364253.1"/>
    <property type="molecule type" value="Genomic_DNA"/>
</dbReference>
<protein>
    <submittedName>
        <fullName evidence="1">DUF1289 domain-containing protein</fullName>
    </submittedName>
</protein>
<name>A0ABV8V999_9GAMM</name>
<dbReference type="RefSeq" id="WP_290262416.1">
    <property type="nucleotide sequence ID" value="NZ_JAUFQG010000004.1"/>
</dbReference>
<sequence length="150" mass="16779">MFKPVKTPCVGICSTGIGDSVCRGCKRFAHEVIDWNAYSHEQRVIIEQRLAGFLVQVVSRYLEITDVAALKAQLALQRVRYRDDRDPHCWVFDLLRAGASQIQAPEHYGLRLLVEADLAQIKSDIDADYYALSVAYYDAYIAPGLASQAG</sequence>
<comment type="caution">
    <text evidence="1">The sequence shown here is derived from an EMBL/GenBank/DDBJ whole genome shotgun (WGS) entry which is preliminary data.</text>
</comment>
<reference evidence="2" key="1">
    <citation type="journal article" date="2019" name="Int. J. Syst. Evol. Microbiol.">
        <title>The Global Catalogue of Microorganisms (GCM) 10K type strain sequencing project: providing services to taxonomists for standard genome sequencing and annotation.</title>
        <authorList>
            <consortium name="The Broad Institute Genomics Platform"/>
            <consortium name="The Broad Institute Genome Sequencing Center for Infectious Disease"/>
            <person name="Wu L."/>
            <person name="Ma J."/>
        </authorList>
    </citation>
    <scope>NUCLEOTIDE SEQUENCE [LARGE SCALE GENOMIC DNA]</scope>
    <source>
        <strain evidence="2">CECT 8570</strain>
    </source>
</reference>